<dbReference type="SUPFAM" id="SSF56645">
    <property type="entry name" value="Acyl-CoA dehydrogenase NM domain-like"/>
    <property type="match status" value="1"/>
</dbReference>
<organism evidence="1 2">
    <name type="scientific">Candidatus Nesterenkonia stercoripullorum</name>
    <dbReference type="NCBI Taxonomy" id="2838701"/>
    <lineage>
        <taxon>Bacteria</taxon>
        <taxon>Bacillati</taxon>
        <taxon>Actinomycetota</taxon>
        <taxon>Actinomycetes</taxon>
        <taxon>Micrococcales</taxon>
        <taxon>Micrococcaceae</taxon>
        <taxon>Nesterenkonia</taxon>
    </lineage>
</organism>
<dbReference type="EMBL" id="DXGD01000379">
    <property type="protein sequence ID" value="HIX00511.1"/>
    <property type="molecule type" value="Genomic_DNA"/>
</dbReference>
<evidence type="ECO:0000313" key="1">
    <source>
        <dbReference type="EMBL" id="HIX00511.1"/>
    </source>
</evidence>
<feature type="non-terminal residue" evidence="1">
    <location>
        <position position="69"/>
    </location>
</feature>
<dbReference type="Proteomes" id="UP000824151">
    <property type="component" value="Unassembled WGS sequence"/>
</dbReference>
<name>A0A9D1UUA2_9MICC</name>
<gene>
    <name evidence="1" type="ORF">H9871_10255</name>
</gene>
<proteinExistence type="predicted"/>
<reference evidence="1" key="2">
    <citation type="submission" date="2021-04" db="EMBL/GenBank/DDBJ databases">
        <authorList>
            <person name="Gilroy R."/>
        </authorList>
    </citation>
    <scope>NUCLEOTIDE SEQUENCE</scope>
    <source>
        <strain evidence="1">ChiHejej3B27-3195</strain>
    </source>
</reference>
<dbReference type="AlphaFoldDB" id="A0A9D1UUA2"/>
<sequence length="69" mass="7367">MTQPNTPASSPAHSTARIAAVLPENMLERFRDRAAGYDAQNTFCAEDFDELVQGGYLKALVPEAQGGLG</sequence>
<protein>
    <submittedName>
        <fullName evidence="1">Acyl-CoA dehydrogenase</fullName>
    </submittedName>
</protein>
<dbReference type="InterPro" id="IPR037069">
    <property type="entry name" value="AcylCoA_DH/ox_N_sf"/>
</dbReference>
<dbReference type="Gene3D" id="1.10.540.10">
    <property type="entry name" value="Acyl-CoA dehydrogenase/oxidase, N-terminal domain"/>
    <property type="match status" value="1"/>
</dbReference>
<reference evidence="1" key="1">
    <citation type="journal article" date="2021" name="PeerJ">
        <title>Extensive microbial diversity within the chicken gut microbiome revealed by metagenomics and culture.</title>
        <authorList>
            <person name="Gilroy R."/>
            <person name="Ravi A."/>
            <person name="Getino M."/>
            <person name="Pursley I."/>
            <person name="Horton D.L."/>
            <person name="Alikhan N.F."/>
            <person name="Baker D."/>
            <person name="Gharbi K."/>
            <person name="Hall N."/>
            <person name="Watson M."/>
            <person name="Adriaenssens E.M."/>
            <person name="Foster-Nyarko E."/>
            <person name="Jarju S."/>
            <person name="Secka A."/>
            <person name="Antonio M."/>
            <person name="Oren A."/>
            <person name="Chaudhuri R.R."/>
            <person name="La Ragione R."/>
            <person name="Hildebrand F."/>
            <person name="Pallen M.J."/>
        </authorList>
    </citation>
    <scope>NUCLEOTIDE SEQUENCE</scope>
    <source>
        <strain evidence="1">ChiHejej3B27-3195</strain>
    </source>
</reference>
<comment type="caution">
    <text evidence="1">The sequence shown here is derived from an EMBL/GenBank/DDBJ whole genome shotgun (WGS) entry which is preliminary data.</text>
</comment>
<accession>A0A9D1UUA2</accession>
<dbReference type="InterPro" id="IPR009100">
    <property type="entry name" value="AcylCoA_DH/oxidase_NM_dom_sf"/>
</dbReference>
<evidence type="ECO:0000313" key="2">
    <source>
        <dbReference type="Proteomes" id="UP000824151"/>
    </source>
</evidence>
<dbReference type="GO" id="GO:0016627">
    <property type="term" value="F:oxidoreductase activity, acting on the CH-CH group of donors"/>
    <property type="evidence" value="ECO:0007669"/>
    <property type="project" value="InterPro"/>
</dbReference>
<dbReference type="GO" id="GO:0050660">
    <property type="term" value="F:flavin adenine dinucleotide binding"/>
    <property type="evidence" value="ECO:0007669"/>
    <property type="project" value="InterPro"/>
</dbReference>